<comment type="similarity">
    <text evidence="3">Belongs to the RlpA family.</text>
</comment>
<keyword evidence="1" id="KW-0456">Lyase</keyword>
<feature type="non-terminal residue" evidence="5">
    <location>
        <position position="197"/>
    </location>
</feature>
<evidence type="ECO:0000313" key="5">
    <source>
        <dbReference type="EMBL" id="MFD1333939.1"/>
    </source>
</evidence>
<dbReference type="SUPFAM" id="SSF50685">
    <property type="entry name" value="Barwin-like endoglucanases"/>
    <property type="match status" value="1"/>
</dbReference>
<keyword evidence="2" id="KW-0961">Cell wall biogenesis/degradation</keyword>
<name>A0ABW3ZCY8_9HYPH</name>
<keyword evidence="6" id="KW-1185">Reference proteome</keyword>
<gene>
    <name evidence="5" type="ORF">ACFQ4O_18185</name>
</gene>
<evidence type="ECO:0000256" key="3">
    <source>
        <dbReference type="RuleBase" id="RU003495"/>
    </source>
</evidence>
<dbReference type="PANTHER" id="PTHR34183:SF1">
    <property type="entry name" value="ENDOLYTIC PEPTIDOGLYCAN TRANSGLYCOSYLASE RLPA"/>
    <property type="match status" value="1"/>
</dbReference>
<evidence type="ECO:0000256" key="1">
    <source>
        <dbReference type="ARBA" id="ARBA00023239"/>
    </source>
</evidence>
<feature type="domain" description="RlpA-like protein double-psi beta-barrel" evidence="4">
    <location>
        <begin position="44"/>
        <end position="131"/>
    </location>
</feature>
<dbReference type="NCBIfam" id="TIGR00413">
    <property type="entry name" value="rlpA"/>
    <property type="match status" value="1"/>
</dbReference>
<evidence type="ECO:0000256" key="2">
    <source>
        <dbReference type="ARBA" id="ARBA00023316"/>
    </source>
</evidence>
<feature type="non-terminal residue" evidence="5">
    <location>
        <position position="1"/>
    </location>
</feature>
<dbReference type="InterPro" id="IPR036908">
    <property type="entry name" value="RlpA-like_sf"/>
</dbReference>
<accession>A0ABW3ZCY8</accession>
<protein>
    <submittedName>
        <fullName evidence="5">Septal ring lytic transglycosylase RlpA family protein</fullName>
    </submittedName>
</protein>
<dbReference type="EMBL" id="JBHTMX010000439">
    <property type="protein sequence ID" value="MFD1333939.1"/>
    <property type="molecule type" value="Genomic_DNA"/>
</dbReference>
<dbReference type="RefSeq" id="WP_378777850.1">
    <property type="nucleotide sequence ID" value="NZ_JBHTMX010000439.1"/>
</dbReference>
<dbReference type="PANTHER" id="PTHR34183">
    <property type="entry name" value="ENDOLYTIC PEPTIDOGLYCAN TRANSGLYCOSYLASE RLPA"/>
    <property type="match status" value="1"/>
</dbReference>
<proteinExistence type="inferred from homology"/>
<evidence type="ECO:0000313" key="6">
    <source>
        <dbReference type="Proteomes" id="UP001597171"/>
    </source>
</evidence>
<dbReference type="Proteomes" id="UP001597171">
    <property type="component" value="Unassembled WGS sequence"/>
</dbReference>
<sequence length="197" mass="20196">VVAEADASKLALAAPAPRAAPQRLAKAPGRRTPGVVASPRTVGVGLASWYGGKFHGRRTANGEIYDKTALTAAHPSLPLPSYVRVTNVSNGRSVVVRVNDRGPFHKGRLIDVSARTADMLGFRSSGVGAVKVDYVGPADPQGSDERKLLASYRDPAAPLGGGVQMASLDPAPAASNAVAPVAAPMPRVATVIPPQPA</sequence>
<dbReference type="Pfam" id="PF03330">
    <property type="entry name" value="DPBB_1"/>
    <property type="match status" value="1"/>
</dbReference>
<dbReference type="HAMAP" id="MF_02071">
    <property type="entry name" value="RlpA"/>
    <property type="match status" value="1"/>
</dbReference>
<dbReference type="Gene3D" id="2.40.40.10">
    <property type="entry name" value="RlpA-like domain"/>
    <property type="match status" value="1"/>
</dbReference>
<reference evidence="6" key="1">
    <citation type="journal article" date="2019" name="Int. J. Syst. Evol. Microbiol.">
        <title>The Global Catalogue of Microorganisms (GCM) 10K type strain sequencing project: providing services to taxonomists for standard genome sequencing and annotation.</title>
        <authorList>
            <consortium name="The Broad Institute Genomics Platform"/>
            <consortium name="The Broad Institute Genome Sequencing Center for Infectious Disease"/>
            <person name="Wu L."/>
            <person name="Ma J."/>
        </authorList>
    </citation>
    <scope>NUCLEOTIDE SEQUENCE [LARGE SCALE GENOMIC DNA]</scope>
    <source>
        <strain evidence="6">CCUG 61696</strain>
    </source>
</reference>
<dbReference type="InterPro" id="IPR034718">
    <property type="entry name" value="RlpA"/>
</dbReference>
<comment type="caution">
    <text evidence="5">The sequence shown here is derived from an EMBL/GenBank/DDBJ whole genome shotgun (WGS) entry which is preliminary data.</text>
</comment>
<evidence type="ECO:0000259" key="4">
    <source>
        <dbReference type="Pfam" id="PF03330"/>
    </source>
</evidence>
<dbReference type="InterPro" id="IPR012997">
    <property type="entry name" value="RplA"/>
</dbReference>
<dbReference type="CDD" id="cd22268">
    <property type="entry name" value="DPBB_RlpA-like"/>
    <property type="match status" value="1"/>
</dbReference>
<dbReference type="InterPro" id="IPR009009">
    <property type="entry name" value="RlpA-like_DPBB"/>
</dbReference>
<organism evidence="5 6">
    <name type="scientific">Methylopila musalis</name>
    <dbReference type="NCBI Taxonomy" id="1134781"/>
    <lineage>
        <taxon>Bacteria</taxon>
        <taxon>Pseudomonadati</taxon>
        <taxon>Pseudomonadota</taxon>
        <taxon>Alphaproteobacteria</taxon>
        <taxon>Hyphomicrobiales</taxon>
        <taxon>Methylopilaceae</taxon>
        <taxon>Methylopila</taxon>
    </lineage>
</organism>